<feature type="transmembrane region" description="Helical" evidence="7">
    <location>
        <begin position="104"/>
        <end position="124"/>
    </location>
</feature>
<dbReference type="GO" id="GO:0016020">
    <property type="term" value="C:membrane"/>
    <property type="evidence" value="ECO:0007669"/>
    <property type="project" value="UniProtKB-SubCell"/>
</dbReference>
<comment type="similarity">
    <text evidence="5">Belongs to the SAT4 family.</text>
</comment>
<feature type="region of interest" description="Disordered" evidence="6">
    <location>
        <begin position="271"/>
        <end position="349"/>
    </location>
</feature>
<feature type="compositionally biased region" description="Polar residues" evidence="6">
    <location>
        <begin position="221"/>
        <end position="237"/>
    </location>
</feature>
<gene>
    <name evidence="9" type="ORF">D6C84_04079</name>
</gene>
<evidence type="ECO:0000256" key="6">
    <source>
        <dbReference type="SAM" id="MobiDB-lite"/>
    </source>
</evidence>
<feature type="domain" description="Rhodopsin" evidence="8">
    <location>
        <begin position="47"/>
        <end position="124"/>
    </location>
</feature>
<name>A0A4S9Y126_AURPU</name>
<evidence type="ECO:0000256" key="4">
    <source>
        <dbReference type="ARBA" id="ARBA00023136"/>
    </source>
</evidence>
<dbReference type="Proteomes" id="UP000310039">
    <property type="component" value="Unassembled WGS sequence"/>
</dbReference>
<evidence type="ECO:0000259" key="8">
    <source>
        <dbReference type="Pfam" id="PF20684"/>
    </source>
</evidence>
<accession>A0A4S9Y126</accession>
<sequence>MSDPNTIPARLPPPGYTSNLINPHSTGYQQTICNVICVIFVTLFVGMRIYTRIRLVKCVSWDDYLIALATLVFYADVGLFQYIVKVGLGKHLWDVSAASFSPTFLEVWTFAAMIYSISMLFIKMDLTVEADRCIDKKAFYIGNGVMNIISSISCVISLVRLLSIITWIRVGDADITYTLQSIVVWSEIELSACIICANAPCLRPFFTTHLPFLSLSAHTNHSSSKTGNPSQIHQYPTTIGGKRSRAISPYPNDMDAIFDGTQDVELENYDVESSAGGSVGEDQPKHSYAKHGYKPSTGNKTIVSVTKAGSRGGGSRGGSFDDAEDKRSVGVGRQQSLRSIGEEGRGRILGDRAGSEFGEEGGIVVHTSYHVQTVREDV</sequence>
<feature type="region of interest" description="Disordered" evidence="6">
    <location>
        <begin position="221"/>
        <end position="245"/>
    </location>
</feature>
<keyword evidence="4 7" id="KW-0472">Membrane</keyword>
<reference evidence="9 10" key="1">
    <citation type="submission" date="2018-10" db="EMBL/GenBank/DDBJ databases">
        <title>Fifty Aureobasidium pullulans genomes reveal a recombining polyextremotolerant generalist.</title>
        <authorList>
            <person name="Gostincar C."/>
            <person name="Turk M."/>
            <person name="Zajc J."/>
            <person name="Gunde-Cimerman N."/>
        </authorList>
    </citation>
    <scope>NUCLEOTIDE SEQUENCE [LARGE SCALE GENOMIC DNA]</scope>
    <source>
        <strain evidence="9 10">EXF-3403</strain>
    </source>
</reference>
<evidence type="ECO:0000256" key="7">
    <source>
        <dbReference type="SAM" id="Phobius"/>
    </source>
</evidence>
<feature type="domain" description="Rhodopsin" evidence="8">
    <location>
        <begin position="150"/>
        <end position="207"/>
    </location>
</feature>
<evidence type="ECO:0000313" key="9">
    <source>
        <dbReference type="EMBL" id="THZ84484.1"/>
    </source>
</evidence>
<feature type="compositionally biased region" description="Basic and acidic residues" evidence="6">
    <location>
        <begin position="340"/>
        <end position="349"/>
    </location>
</feature>
<feature type="transmembrane region" description="Helical" evidence="7">
    <location>
        <begin position="63"/>
        <end position="84"/>
    </location>
</feature>
<dbReference type="PANTHER" id="PTHR33048">
    <property type="entry name" value="PTH11-LIKE INTEGRAL MEMBRANE PROTEIN (AFU_ORTHOLOGUE AFUA_5G11245)"/>
    <property type="match status" value="1"/>
</dbReference>
<evidence type="ECO:0000256" key="2">
    <source>
        <dbReference type="ARBA" id="ARBA00022692"/>
    </source>
</evidence>
<protein>
    <recommendedName>
        <fullName evidence="8">Rhodopsin domain-containing protein</fullName>
    </recommendedName>
</protein>
<dbReference type="Pfam" id="PF20684">
    <property type="entry name" value="Fung_rhodopsin"/>
    <property type="match status" value="2"/>
</dbReference>
<dbReference type="InterPro" id="IPR052337">
    <property type="entry name" value="SAT4-like"/>
</dbReference>
<evidence type="ECO:0000256" key="5">
    <source>
        <dbReference type="ARBA" id="ARBA00038359"/>
    </source>
</evidence>
<evidence type="ECO:0000256" key="1">
    <source>
        <dbReference type="ARBA" id="ARBA00004141"/>
    </source>
</evidence>
<comment type="subcellular location">
    <subcellularLocation>
        <location evidence="1">Membrane</location>
        <topology evidence="1">Multi-pass membrane protein</topology>
    </subcellularLocation>
</comment>
<evidence type="ECO:0000256" key="3">
    <source>
        <dbReference type="ARBA" id="ARBA00022989"/>
    </source>
</evidence>
<keyword evidence="3 7" id="KW-1133">Transmembrane helix</keyword>
<dbReference type="InterPro" id="IPR049326">
    <property type="entry name" value="Rhodopsin_dom_fungi"/>
</dbReference>
<dbReference type="PANTHER" id="PTHR33048:SF47">
    <property type="entry name" value="INTEGRAL MEMBRANE PROTEIN-RELATED"/>
    <property type="match status" value="1"/>
</dbReference>
<comment type="caution">
    <text evidence="9">The sequence shown here is derived from an EMBL/GenBank/DDBJ whole genome shotgun (WGS) entry which is preliminary data.</text>
</comment>
<feature type="transmembrane region" description="Helical" evidence="7">
    <location>
        <begin position="145"/>
        <end position="168"/>
    </location>
</feature>
<feature type="transmembrane region" description="Helical" evidence="7">
    <location>
        <begin position="28"/>
        <end position="51"/>
    </location>
</feature>
<proteinExistence type="inferred from homology"/>
<dbReference type="AlphaFoldDB" id="A0A4S9Y126"/>
<evidence type="ECO:0000313" key="10">
    <source>
        <dbReference type="Proteomes" id="UP000310039"/>
    </source>
</evidence>
<organism evidence="9 10">
    <name type="scientific">Aureobasidium pullulans</name>
    <name type="common">Black yeast</name>
    <name type="synonym">Pullularia pullulans</name>
    <dbReference type="NCBI Taxonomy" id="5580"/>
    <lineage>
        <taxon>Eukaryota</taxon>
        <taxon>Fungi</taxon>
        <taxon>Dikarya</taxon>
        <taxon>Ascomycota</taxon>
        <taxon>Pezizomycotina</taxon>
        <taxon>Dothideomycetes</taxon>
        <taxon>Dothideomycetidae</taxon>
        <taxon>Dothideales</taxon>
        <taxon>Saccotheciaceae</taxon>
        <taxon>Aureobasidium</taxon>
    </lineage>
</organism>
<keyword evidence="2 7" id="KW-0812">Transmembrane</keyword>
<dbReference type="EMBL" id="QZBT01000044">
    <property type="protein sequence ID" value="THZ84484.1"/>
    <property type="molecule type" value="Genomic_DNA"/>
</dbReference>